<feature type="transmembrane region" description="Helical" evidence="1">
    <location>
        <begin position="6"/>
        <end position="25"/>
    </location>
</feature>
<feature type="transmembrane region" description="Helical" evidence="1">
    <location>
        <begin position="64"/>
        <end position="85"/>
    </location>
</feature>
<organism evidence="2 3">
    <name type="scientific">Crenothrix polyspora</name>
    <dbReference type="NCBI Taxonomy" id="360316"/>
    <lineage>
        <taxon>Bacteria</taxon>
        <taxon>Pseudomonadati</taxon>
        <taxon>Pseudomonadota</taxon>
        <taxon>Gammaproteobacteria</taxon>
        <taxon>Methylococcales</taxon>
        <taxon>Crenotrichaceae</taxon>
        <taxon>Crenothrix</taxon>
    </lineage>
</organism>
<feature type="transmembrane region" description="Helical" evidence="1">
    <location>
        <begin position="32"/>
        <end position="52"/>
    </location>
</feature>
<keyword evidence="1" id="KW-0472">Membrane</keyword>
<evidence type="ECO:0008006" key="4">
    <source>
        <dbReference type="Google" id="ProtNLM"/>
    </source>
</evidence>
<feature type="transmembrane region" description="Helical" evidence="1">
    <location>
        <begin position="97"/>
        <end position="118"/>
    </location>
</feature>
<name>A0A1R4HIC9_9GAMM</name>
<dbReference type="Proteomes" id="UP000195442">
    <property type="component" value="Unassembled WGS sequence"/>
</dbReference>
<accession>A0A1R4HIC9</accession>
<dbReference type="EMBL" id="FUKJ01000448">
    <property type="protein sequence ID" value="SJM95992.1"/>
    <property type="molecule type" value="Genomic_DNA"/>
</dbReference>
<protein>
    <recommendedName>
        <fullName evidence="4">DUF3147 family protein</fullName>
    </recommendedName>
</protein>
<sequence>MMTPVSYTIIKVVITSVLIVAISELSKRSSMIGAVLASLPLMSVLAMLWLYIDTKDVGKVAALASGIFWLVIPSLVFFISLPLFLKKGIGFYVSMGGSIALTAGCYFVMIAVLARYGIKL</sequence>
<gene>
    <name evidence="2" type="ORF">CRENPOLYSF2_810010</name>
</gene>
<dbReference type="InterPro" id="IPR058117">
    <property type="entry name" value="BV97_02767-like"/>
</dbReference>
<dbReference type="RefSeq" id="WP_256969647.1">
    <property type="nucleotide sequence ID" value="NZ_FUKJ01000448.1"/>
</dbReference>
<keyword evidence="1" id="KW-1133">Transmembrane helix</keyword>
<keyword evidence="1" id="KW-0812">Transmembrane</keyword>
<evidence type="ECO:0000256" key="1">
    <source>
        <dbReference type="SAM" id="Phobius"/>
    </source>
</evidence>
<reference evidence="3" key="1">
    <citation type="submission" date="2017-02" db="EMBL/GenBank/DDBJ databases">
        <authorList>
            <person name="Daims H."/>
        </authorList>
    </citation>
    <scope>NUCLEOTIDE SEQUENCE [LARGE SCALE GENOMIC DNA]</scope>
</reference>
<dbReference type="NCBIfam" id="NF006749">
    <property type="entry name" value="PRK09272.1-2"/>
    <property type="match status" value="1"/>
</dbReference>
<evidence type="ECO:0000313" key="2">
    <source>
        <dbReference type="EMBL" id="SJM95992.1"/>
    </source>
</evidence>
<keyword evidence="3" id="KW-1185">Reference proteome</keyword>
<evidence type="ECO:0000313" key="3">
    <source>
        <dbReference type="Proteomes" id="UP000195442"/>
    </source>
</evidence>
<dbReference type="AlphaFoldDB" id="A0A1R4HIC9"/>
<proteinExistence type="predicted"/>